<dbReference type="GO" id="GO:0005576">
    <property type="term" value="C:extracellular region"/>
    <property type="evidence" value="ECO:0007669"/>
    <property type="project" value="UniProtKB-SubCell"/>
</dbReference>
<reference evidence="9 10" key="1">
    <citation type="submission" date="2016-10" db="EMBL/GenBank/DDBJ databases">
        <authorList>
            <person name="de Groot N.N."/>
        </authorList>
    </citation>
    <scope>NUCLEOTIDE SEQUENCE [LARGE SCALE GENOMIC DNA]</scope>
    <source>
        <strain evidence="9 10">CGMCC 1.9109</strain>
    </source>
</reference>
<evidence type="ECO:0000256" key="5">
    <source>
        <dbReference type="ARBA" id="ARBA00022737"/>
    </source>
</evidence>
<evidence type="ECO:0000256" key="6">
    <source>
        <dbReference type="ARBA" id="ARBA00023026"/>
    </source>
</evidence>
<dbReference type="GO" id="GO:0005509">
    <property type="term" value="F:calcium ion binding"/>
    <property type="evidence" value="ECO:0007669"/>
    <property type="project" value="InterPro"/>
</dbReference>
<feature type="region of interest" description="Disordered" evidence="8">
    <location>
        <begin position="1"/>
        <end position="31"/>
    </location>
</feature>
<dbReference type="Gene3D" id="2.150.10.10">
    <property type="entry name" value="Serralysin-like metalloprotease, C-terminal"/>
    <property type="match status" value="3"/>
</dbReference>
<evidence type="ECO:0000256" key="1">
    <source>
        <dbReference type="ARBA" id="ARBA00004370"/>
    </source>
</evidence>
<keyword evidence="6" id="KW-0843">Virulence</keyword>
<dbReference type="SUPFAM" id="SSF51120">
    <property type="entry name" value="beta-Roll"/>
    <property type="match status" value="2"/>
</dbReference>
<keyword evidence="7" id="KW-0472">Membrane</keyword>
<dbReference type="InterPro" id="IPR001343">
    <property type="entry name" value="Hemolysn_Ca-bd"/>
</dbReference>
<dbReference type="AlphaFoldDB" id="A0A1G6VMG2"/>
<dbReference type="RefSeq" id="WP_068305495.1">
    <property type="nucleotide sequence ID" value="NZ_FNAK01000002.1"/>
</dbReference>
<evidence type="ECO:0000313" key="9">
    <source>
        <dbReference type="EMBL" id="SDD54217.1"/>
    </source>
</evidence>
<evidence type="ECO:0000256" key="4">
    <source>
        <dbReference type="ARBA" id="ARBA00022656"/>
    </source>
</evidence>
<name>A0A1G6VMG2_9PROT</name>
<dbReference type="InterPro" id="IPR011049">
    <property type="entry name" value="Serralysin-like_metalloprot_C"/>
</dbReference>
<comment type="subcellular location">
    <subcellularLocation>
        <location evidence="1">Membrane</location>
    </subcellularLocation>
    <subcellularLocation>
        <location evidence="2">Secreted</location>
    </subcellularLocation>
</comment>
<dbReference type="GO" id="GO:0090729">
    <property type="term" value="F:toxin activity"/>
    <property type="evidence" value="ECO:0007669"/>
    <property type="project" value="UniProtKB-KW"/>
</dbReference>
<evidence type="ECO:0000256" key="8">
    <source>
        <dbReference type="SAM" id="MobiDB-lite"/>
    </source>
</evidence>
<dbReference type="GO" id="GO:0016020">
    <property type="term" value="C:membrane"/>
    <property type="evidence" value="ECO:0007669"/>
    <property type="project" value="UniProtKB-SubCell"/>
</dbReference>
<dbReference type="EMBL" id="FNAK01000002">
    <property type="protein sequence ID" value="SDD54217.1"/>
    <property type="molecule type" value="Genomic_DNA"/>
</dbReference>
<protein>
    <submittedName>
        <fullName evidence="9">Ca2+-binding protein, RTX toxin-related</fullName>
    </submittedName>
</protein>
<sequence length="739" mass="74864">MATKTKGSWRGATKGEGGAQAAGRDPGALPESGEAIINSVAIGTPVPGGGEADAPSVSVSVDLVDTMLAAITDVSVLLVSPTGRTASASAEKSDGDNLQLLTIELDEYDPSGEWALAQVTVTFDTDANPDLPASHIFGADAVSSLAETRFVTLDVPDEDRSAPEITSLDLPSRSFTIASDNPFSTGDDDSVEISFTLNVADPSSGLNLIEFEFDIGEGSPAVAGGEWGLFGDIPGGEIGLSTFNTEAPAGDYILTRLRISDDQGNTHLLGTEKLQEMGFETIINVAARAALEDSSAPAVSSFSLAQAVTVGADGGSLVLAFEATDNGLDDTGVTSASLTLRSDKGGLYQLNAPAVLNDDNTGGTATFAFNGTFPAGNFTVERLSLNDAAYNRATLALTDRSFTVINPYGGDSGANRMIGDAAANVIAARSGNDTVIGGDGDDSLTLGDGNDISWAGAGDTGSDTVIGGAGDDIIGGGAGNDLIIGGQLSSSDIRDLVFVAYEQRLDGEDSIFGGAGDDTIHGGNPLLDGETDDSGKPYDYGSTARNVLYSGTGNDKVYGARGDDVIGGGQGDDIIFGGDGHDVIYGGKNDGADTGINDVIDAGEGNDVVFASGGDDEVSGGADNDTLFGGAGDDSLGGNGGHDVLYGGTGDDFLSGGTGDDAFYFKEGSGADTVLDFGLGEDTLMLEGYSDRFDSIAEIVGSAHLATQNGVTGLMLELGEGDSIFLVGIDKITDLVIVL</sequence>
<keyword evidence="10" id="KW-1185">Reference proteome</keyword>
<dbReference type="Pfam" id="PF00353">
    <property type="entry name" value="HemolysinCabind"/>
    <property type="match status" value="6"/>
</dbReference>
<evidence type="ECO:0000256" key="2">
    <source>
        <dbReference type="ARBA" id="ARBA00004613"/>
    </source>
</evidence>
<keyword evidence="3" id="KW-0964">Secreted</keyword>
<dbReference type="InterPro" id="IPR050557">
    <property type="entry name" value="RTX_toxin/Mannuronan_C5-epim"/>
</dbReference>
<dbReference type="PRINTS" id="PR01488">
    <property type="entry name" value="RTXTOXINA"/>
</dbReference>
<dbReference type="STRING" id="637679.GCA_001550055_02480"/>
<keyword evidence="5" id="KW-0677">Repeat</keyword>
<organism evidence="9 10">
    <name type="scientific">Kordiimonas lacus</name>
    <dbReference type="NCBI Taxonomy" id="637679"/>
    <lineage>
        <taxon>Bacteria</taxon>
        <taxon>Pseudomonadati</taxon>
        <taxon>Pseudomonadota</taxon>
        <taxon>Alphaproteobacteria</taxon>
        <taxon>Kordiimonadales</taxon>
        <taxon>Kordiimonadaceae</taxon>
        <taxon>Kordiimonas</taxon>
    </lineage>
</organism>
<evidence type="ECO:0000256" key="7">
    <source>
        <dbReference type="ARBA" id="ARBA00023136"/>
    </source>
</evidence>
<keyword evidence="4" id="KW-0800">Toxin</keyword>
<dbReference type="PANTHER" id="PTHR38340:SF1">
    <property type="entry name" value="S-LAYER PROTEIN"/>
    <property type="match status" value="1"/>
</dbReference>
<accession>A0A1G6VMG2</accession>
<gene>
    <name evidence="9" type="ORF">SAMN04488071_0766</name>
</gene>
<dbReference type="Proteomes" id="UP000183685">
    <property type="component" value="Unassembled WGS sequence"/>
</dbReference>
<dbReference type="InterPro" id="IPR018511">
    <property type="entry name" value="Hemolysin-typ_Ca-bd_CS"/>
</dbReference>
<evidence type="ECO:0000313" key="10">
    <source>
        <dbReference type="Proteomes" id="UP000183685"/>
    </source>
</evidence>
<dbReference type="PANTHER" id="PTHR38340">
    <property type="entry name" value="S-LAYER PROTEIN"/>
    <property type="match status" value="1"/>
</dbReference>
<dbReference type="PROSITE" id="PS00330">
    <property type="entry name" value="HEMOLYSIN_CALCIUM"/>
    <property type="match status" value="3"/>
</dbReference>
<evidence type="ECO:0000256" key="3">
    <source>
        <dbReference type="ARBA" id="ARBA00022525"/>
    </source>
</evidence>
<proteinExistence type="predicted"/>
<dbReference type="PRINTS" id="PR00313">
    <property type="entry name" value="CABNDNGRPT"/>
</dbReference>
<dbReference type="InterPro" id="IPR003995">
    <property type="entry name" value="RTX_toxin_determinant-A"/>
</dbReference>